<geneLocation type="plasmid" evidence="1">
    <name>p17-15-vir-like</name>
</geneLocation>
<dbReference type="EMBL" id="MN956836">
    <property type="protein sequence ID" value="QTX13979.1"/>
    <property type="molecule type" value="Genomic_DNA"/>
</dbReference>
<dbReference type="AlphaFoldDB" id="A0A8B0SSM2"/>
<evidence type="ECO:0000313" key="1">
    <source>
        <dbReference type="EMBL" id="QTX13979.1"/>
    </source>
</evidence>
<sequence>MPLIFLLEDNAVGFLFLSATLLSDCMITNKNLLTDLF</sequence>
<proteinExistence type="predicted"/>
<organism evidence="1">
    <name type="scientific">Klebsiella pneumoniae</name>
    <dbReference type="NCBI Taxonomy" id="573"/>
    <lineage>
        <taxon>Bacteria</taxon>
        <taxon>Pseudomonadati</taxon>
        <taxon>Pseudomonadota</taxon>
        <taxon>Gammaproteobacteria</taxon>
        <taxon>Enterobacterales</taxon>
        <taxon>Enterobacteriaceae</taxon>
        <taxon>Klebsiella/Raoultella group</taxon>
        <taxon>Klebsiella</taxon>
        <taxon>Klebsiella pneumoniae complex</taxon>
    </lineage>
</organism>
<name>A0A8B0SSM2_KLEPN</name>
<reference evidence="1" key="1">
    <citation type="submission" date="2020-01" db="EMBL/GenBank/DDBJ databases">
        <authorList>
            <person name="Qin S."/>
        </authorList>
    </citation>
    <scope>NUCLEOTIDE SEQUENCE</scope>
    <source>
        <strain evidence="1">CVir17-16-YZ6g</strain>
        <plasmid evidence="1">p17-15-vir-like</plasmid>
    </source>
</reference>
<protein>
    <submittedName>
        <fullName evidence="1">Uncharacterized protein</fullName>
    </submittedName>
</protein>
<keyword evidence="1" id="KW-0614">Plasmid</keyword>
<accession>A0A8B0SSM2</accession>